<keyword evidence="2" id="KW-0677">Repeat</keyword>
<gene>
    <name evidence="4" type="ORF">RJ641_034988</name>
</gene>
<evidence type="ECO:0000313" key="5">
    <source>
        <dbReference type="Proteomes" id="UP001370490"/>
    </source>
</evidence>
<dbReference type="PANTHER" id="PTHR47447:SF22">
    <property type="entry name" value="TETRATRICOPEPTIDE-LIKE HELICAL DOMAIN SUPERFAMILY"/>
    <property type="match status" value="1"/>
</dbReference>
<evidence type="ECO:0000256" key="3">
    <source>
        <dbReference type="PROSITE-ProRule" id="PRU00708"/>
    </source>
</evidence>
<keyword evidence="5" id="KW-1185">Reference proteome</keyword>
<dbReference type="Proteomes" id="UP001370490">
    <property type="component" value="Unassembled WGS sequence"/>
</dbReference>
<feature type="repeat" description="PPR" evidence="3">
    <location>
        <begin position="357"/>
        <end position="391"/>
    </location>
</feature>
<dbReference type="Pfam" id="PF13041">
    <property type="entry name" value="PPR_2"/>
    <property type="match status" value="4"/>
</dbReference>
<sequence>MSAPARLLLIRVIDQKLPVLFGDSNKKHIEIVTAMLNLNVETEDAVRIQLFDMLVHVYCTQFKNAGLQLALDVFRLLADRGALVEDAIGLFSKMEELGVCPNVVTYNNLIHGLCKRGDVDNAFFYKQKMIQNGVDPSLVTYSVLINGLMKLNRLDQANCVLKEITDKGFVLNEIVYNTLIGGYCKIGDISEALKIKDEMMTAGITPNSVTFNSLIQGFCKIDQVEEGEQLLEEMLSRGLVVNAEMLLLNLKPGDALMTTLIAALCKECKCLEVVEIWSKLEKGFAPNIVTSNALIHGLCEADKMQDAVKLLKEMVNNGLALDRITYNTLILGCCKQGKVEEGVRLRDEMINQGMHPDIVTYNLLMHGLCIMGKMAEAENLWNELKEIGLVPDVVTHTIMIDGYSKTDKIEEKLRIGLNPCLIDEMRMEEGLVPDSFCYTALIGRHCKLGVDG</sequence>
<feature type="repeat" description="PPR" evidence="3">
    <location>
        <begin position="102"/>
        <end position="136"/>
    </location>
</feature>
<dbReference type="PANTHER" id="PTHR47447">
    <property type="entry name" value="OS03G0856100 PROTEIN"/>
    <property type="match status" value="1"/>
</dbReference>
<reference evidence="4 5" key="1">
    <citation type="submission" date="2023-12" db="EMBL/GenBank/DDBJ databases">
        <title>A high-quality genome assembly for Dillenia turbinata (Dilleniales).</title>
        <authorList>
            <person name="Chanderbali A."/>
        </authorList>
    </citation>
    <scope>NUCLEOTIDE SEQUENCE [LARGE SCALE GENOMIC DNA]</scope>
    <source>
        <strain evidence="4">LSX21</strain>
        <tissue evidence="4">Leaf</tissue>
    </source>
</reference>
<protein>
    <submittedName>
        <fullName evidence="4">Pentatricopeptide repeat</fullName>
    </submittedName>
</protein>
<dbReference type="PROSITE" id="PS51375">
    <property type="entry name" value="PPR"/>
    <property type="match status" value="7"/>
</dbReference>
<feature type="repeat" description="PPR" evidence="3">
    <location>
        <begin position="207"/>
        <end position="241"/>
    </location>
</feature>
<feature type="repeat" description="PPR" evidence="3">
    <location>
        <begin position="137"/>
        <end position="171"/>
    </location>
</feature>
<accession>A0AAN8ZI34</accession>
<comment type="caution">
    <text evidence="4">The sequence shown here is derived from an EMBL/GenBank/DDBJ whole genome shotgun (WGS) entry which is preliminary data.</text>
</comment>
<dbReference type="InterPro" id="IPR002885">
    <property type="entry name" value="PPR_rpt"/>
</dbReference>
<dbReference type="EMBL" id="JBAMMX010000008">
    <property type="protein sequence ID" value="KAK6934833.1"/>
    <property type="molecule type" value="Genomic_DNA"/>
</dbReference>
<name>A0AAN8ZI34_9MAGN</name>
<comment type="similarity">
    <text evidence="1">Belongs to the PPR family. P subfamily.</text>
</comment>
<dbReference type="NCBIfam" id="TIGR00756">
    <property type="entry name" value="PPR"/>
    <property type="match status" value="7"/>
</dbReference>
<organism evidence="4 5">
    <name type="scientific">Dillenia turbinata</name>
    <dbReference type="NCBI Taxonomy" id="194707"/>
    <lineage>
        <taxon>Eukaryota</taxon>
        <taxon>Viridiplantae</taxon>
        <taxon>Streptophyta</taxon>
        <taxon>Embryophyta</taxon>
        <taxon>Tracheophyta</taxon>
        <taxon>Spermatophyta</taxon>
        <taxon>Magnoliopsida</taxon>
        <taxon>eudicotyledons</taxon>
        <taxon>Gunneridae</taxon>
        <taxon>Pentapetalae</taxon>
        <taxon>Dilleniales</taxon>
        <taxon>Dilleniaceae</taxon>
        <taxon>Dillenia</taxon>
    </lineage>
</organism>
<feature type="repeat" description="PPR" evidence="3">
    <location>
        <begin position="287"/>
        <end position="321"/>
    </location>
</feature>
<dbReference type="AlphaFoldDB" id="A0AAN8ZI34"/>
<dbReference type="SUPFAM" id="SSF81901">
    <property type="entry name" value="HCP-like"/>
    <property type="match status" value="1"/>
</dbReference>
<dbReference type="Gene3D" id="1.25.40.10">
    <property type="entry name" value="Tetratricopeptide repeat domain"/>
    <property type="match status" value="4"/>
</dbReference>
<evidence type="ECO:0000313" key="4">
    <source>
        <dbReference type="EMBL" id="KAK6934833.1"/>
    </source>
</evidence>
<feature type="repeat" description="PPR" evidence="3">
    <location>
        <begin position="172"/>
        <end position="206"/>
    </location>
</feature>
<evidence type="ECO:0000256" key="2">
    <source>
        <dbReference type="ARBA" id="ARBA00022737"/>
    </source>
</evidence>
<proteinExistence type="inferred from homology"/>
<evidence type="ECO:0000256" key="1">
    <source>
        <dbReference type="ARBA" id="ARBA00007626"/>
    </source>
</evidence>
<dbReference type="InterPro" id="IPR011990">
    <property type="entry name" value="TPR-like_helical_dom_sf"/>
</dbReference>
<feature type="repeat" description="PPR" evidence="3">
    <location>
        <begin position="322"/>
        <end position="356"/>
    </location>
</feature>
<dbReference type="Pfam" id="PF01535">
    <property type="entry name" value="PPR"/>
    <property type="match status" value="1"/>
</dbReference>